<accession>A0A8J2PU78</accession>
<keyword evidence="11" id="KW-0812">Transmembrane</keyword>
<feature type="transmembrane region" description="Helical" evidence="11">
    <location>
        <begin position="210"/>
        <end position="236"/>
    </location>
</feature>
<evidence type="ECO:0000256" key="6">
    <source>
        <dbReference type="ARBA" id="ARBA00022723"/>
    </source>
</evidence>
<feature type="transmembrane region" description="Helical" evidence="11">
    <location>
        <begin position="278"/>
        <end position="299"/>
    </location>
</feature>
<evidence type="ECO:0000313" key="13">
    <source>
        <dbReference type="Proteomes" id="UP000708208"/>
    </source>
</evidence>
<proteinExistence type="inferred from homology"/>
<evidence type="ECO:0000256" key="5">
    <source>
        <dbReference type="ARBA" id="ARBA00022617"/>
    </source>
</evidence>
<dbReference type="AlphaFoldDB" id="A0A8J2PU78"/>
<dbReference type="GO" id="GO:0004497">
    <property type="term" value="F:monooxygenase activity"/>
    <property type="evidence" value="ECO:0007669"/>
    <property type="project" value="UniProtKB-KW"/>
</dbReference>
<dbReference type="InterPro" id="IPR001128">
    <property type="entry name" value="Cyt_P450"/>
</dbReference>
<keyword evidence="13" id="KW-1185">Reference proteome</keyword>
<organism evidence="12 13">
    <name type="scientific">Allacma fusca</name>
    <dbReference type="NCBI Taxonomy" id="39272"/>
    <lineage>
        <taxon>Eukaryota</taxon>
        <taxon>Metazoa</taxon>
        <taxon>Ecdysozoa</taxon>
        <taxon>Arthropoda</taxon>
        <taxon>Hexapoda</taxon>
        <taxon>Collembola</taxon>
        <taxon>Symphypleona</taxon>
        <taxon>Sminthuridae</taxon>
        <taxon>Allacma</taxon>
    </lineage>
</organism>
<keyword evidence="6" id="KW-0479">Metal-binding</keyword>
<comment type="cofactor">
    <cofactor evidence="1">
        <name>heme</name>
        <dbReference type="ChEBI" id="CHEBI:30413"/>
    </cofactor>
</comment>
<dbReference type="PANTHER" id="PTHR24292:SF102">
    <property type="entry name" value="CYTOCHROME P450 FAMILY-RELATED"/>
    <property type="match status" value="1"/>
</dbReference>
<dbReference type="EMBL" id="CAJVCH010546399">
    <property type="protein sequence ID" value="CAG7828176.1"/>
    <property type="molecule type" value="Genomic_DNA"/>
</dbReference>
<feature type="transmembrane region" description="Helical" evidence="11">
    <location>
        <begin position="248"/>
        <end position="266"/>
    </location>
</feature>
<keyword evidence="5" id="KW-0349">Heme</keyword>
<feature type="transmembrane region" description="Helical" evidence="11">
    <location>
        <begin position="564"/>
        <end position="585"/>
    </location>
</feature>
<dbReference type="GO" id="GO:0005789">
    <property type="term" value="C:endoplasmic reticulum membrane"/>
    <property type="evidence" value="ECO:0007669"/>
    <property type="project" value="UniProtKB-SubCell"/>
</dbReference>
<feature type="transmembrane region" description="Helical" evidence="11">
    <location>
        <begin position="480"/>
        <end position="513"/>
    </location>
</feature>
<dbReference type="OrthoDB" id="8251073at2759"/>
<dbReference type="GO" id="GO:0016705">
    <property type="term" value="F:oxidoreductase activity, acting on paired donors, with incorporation or reduction of molecular oxygen"/>
    <property type="evidence" value="ECO:0007669"/>
    <property type="project" value="InterPro"/>
</dbReference>
<evidence type="ECO:0000256" key="10">
    <source>
        <dbReference type="ARBA" id="ARBA00023136"/>
    </source>
</evidence>
<feature type="transmembrane region" description="Helical" evidence="11">
    <location>
        <begin position="770"/>
        <end position="792"/>
    </location>
</feature>
<evidence type="ECO:0008006" key="14">
    <source>
        <dbReference type="Google" id="ProtNLM"/>
    </source>
</evidence>
<evidence type="ECO:0000256" key="3">
    <source>
        <dbReference type="ARBA" id="ARBA00004406"/>
    </source>
</evidence>
<gene>
    <name evidence="12" type="ORF">AFUS01_LOCUS38121</name>
</gene>
<evidence type="ECO:0000256" key="7">
    <source>
        <dbReference type="ARBA" id="ARBA00023002"/>
    </source>
</evidence>
<comment type="subcellular location">
    <subcellularLocation>
        <location evidence="3">Endoplasmic reticulum membrane</location>
        <topology evidence="3">Peripheral membrane protein</topology>
    </subcellularLocation>
    <subcellularLocation>
        <location evidence="2">Microsome membrane</location>
        <topology evidence="2">Peripheral membrane protein</topology>
    </subcellularLocation>
</comment>
<keyword evidence="10 11" id="KW-0472">Membrane</keyword>
<dbReference type="CDD" id="cd11055">
    <property type="entry name" value="CYP3A-like"/>
    <property type="match status" value="1"/>
</dbReference>
<protein>
    <recommendedName>
        <fullName evidence="14">Cytochrome P450</fullName>
    </recommendedName>
</protein>
<dbReference type="GO" id="GO:0005506">
    <property type="term" value="F:iron ion binding"/>
    <property type="evidence" value="ECO:0007669"/>
    <property type="project" value="InterPro"/>
</dbReference>
<evidence type="ECO:0000256" key="11">
    <source>
        <dbReference type="SAM" id="Phobius"/>
    </source>
</evidence>
<keyword evidence="9" id="KW-0503">Monooxygenase</keyword>
<keyword evidence="7" id="KW-0560">Oxidoreductase</keyword>
<evidence type="ECO:0000256" key="9">
    <source>
        <dbReference type="ARBA" id="ARBA00023033"/>
    </source>
</evidence>
<sequence length="1096" mass="124870">DYFIFISEQVTVAKAVLLHPKISEKVTNKISIVITLANLKVQDVFSYCQNCYAKQHVTGKLIPILKKNWNFDGLFPNYLGNLNGKRLVVSTIGISPNVRLQKVIAEGSEFYSPVGDGGSYYQNILRVSQFLNFTLKVRMGTGGGATGVLSINGTWNGIMGDIMNSISEAGVLAGLSLSRYPYVDFSYFYAYLHLVLSHGPAPKIYTWKALLWPFSLNLWNCIIVHTVLAITFLLILGKFLEPHQAKKYLFWGYGNIISYILSSFIFRSVKIPVSAGKSTKAFCIFWSLCVLTIVTIYLSKMFSLFVSPRREVSPTNLGELANSSYDIGMTYFGGLLFHTFKNNPNMAYKKIFSRWSPLVPNECLRQGFKPKFACLSYNTDFDVMMSGLGGDADHALVYKRLSVFEIPLGVPLEKNSIYTPGFNAVIGSALECGLFKRWVIETGNGDRIAKTGIITDKNTLPGVERDVVVLNLLHLKGAFTALVCGFGAALVVFAFEICLINFMVTIIVSLTLFPRGYKKHPILRKLVQNLQFEMSLIHTLQSPSVFQDLRDVCALLENRINMAFGISNSVLFLTAFVVWLTYFIWSRKRVLNQWKRLGIPGPEPNFWFGNAKQLPYGRLDVLSVLEGMSRKYGRVFGYYIGLRPQLQVTDADIVKEVFVKQFSNFVNRPDAQQTEHNLVRLRDNEWKESRKILNPMFTTKKLKQLATMMNEVENTLMDILDEKCERKEIIPAYKTAQGLTFQIITKTAFAMDVDCQRNENDPLYTSVKAWLAYPFSILIFLMVMFPGIQAFFRFFLRFETRNKFWGEMHQQIRSIIKYRRVHPEVMQGKQDLLGLMLEATSGKHEVAKELVNDILKDEDEIDNNSNAVKEIPKKSNFAEQLKQEKFLMTDTQIVDNLILFLMAGFDSTSNTLAFALYLLAKHPEIQESAYSEVMNEIGDLEIITAEDCKKLKYLERIIYETLRLFPPVPIFLHRECKETVTIKGFTIPKGTIVETPPWVLHRDPEYWPEPNNFDPDRFAPENQTEVQKFAFAPWGLGPRMCIGARFALIEATTALARIIRSFQVVPSKNFNPDLKVEVKYILLNPAEEINIALVRR</sequence>
<dbReference type="PROSITE" id="PS00086">
    <property type="entry name" value="CYTOCHROME_P450"/>
    <property type="match status" value="1"/>
</dbReference>
<comment type="caution">
    <text evidence="12">The sequence shown here is derived from an EMBL/GenBank/DDBJ whole genome shotgun (WGS) entry which is preliminary data.</text>
</comment>
<keyword evidence="8" id="KW-0408">Iron</keyword>
<evidence type="ECO:0000256" key="1">
    <source>
        <dbReference type="ARBA" id="ARBA00001971"/>
    </source>
</evidence>
<dbReference type="InterPro" id="IPR050476">
    <property type="entry name" value="Insect_CytP450_Detox"/>
</dbReference>
<evidence type="ECO:0000256" key="2">
    <source>
        <dbReference type="ARBA" id="ARBA00004174"/>
    </source>
</evidence>
<comment type="similarity">
    <text evidence="4">Belongs to the cytochrome P450 family.</text>
</comment>
<keyword evidence="11" id="KW-1133">Transmembrane helix</keyword>
<dbReference type="InterPro" id="IPR017972">
    <property type="entry name" value="Cyt_P450_CS"/>
</dbReference>
<evidence type="ECO:0000313" key="12">
    <source>
        <dbReference type="EMBL" id="CAG7828176.1"/>
    </source>
</evidence>
<evidence type="ECO:0000256" key="8">
    <source>
        <dbReference type="ARBA" id="ARBA00023004"/>
    </source>
</evidence>
<name>A0A8J2PU78_9HEXA</name>
<dbReference type="Proteomes" id="UP000708208">
    <property type="component" value="Unassembled WGS sequence"/>
</dbReference>
<feature type="non-terminal residue" evidence="12">
    <location>
        <position position="1"/>
    </location>
</feature>
<dbReference type="GO" id="GO:0020037">
    <property type="term" value="F:heme binding"/>
    <property type="evidence" value="ECO:0007669"/>
    <property type="project" value="InterPro"/>
</dbReference>
<dbReference type="PANTHER" id="PTHR24292">
    <property type="entry name" value="CYTOCHROME P450"/>
    <property type="match status" value="1"/>
</dbReference>
<evidence type="ECO:0000256" key="4">
    <source>
        <dbReference type="ARBA" id="ARBA00010617"/>
    </source>
</evidence>
<dbReference type="Pfam" id="PF00067">
    <property type="entry name" value="p450"/>
    <property type="match status" value="1"/>
</dbReference>
<reference evidence="12" key="1">
    <citation type="submission" date="2021-06" db="EMBL/GenBank/DDBJ databases">
        <authorList>
            <person name="Hodson N. C."/>
            <person name="Mongue J. A."/>
            <person name="Jaron S. K."/>
        </authorList>
    </citation>
    <scope>NUCLEOTIDE SEQUENCE</scope>
</reference>